<dbReference type="InterPro" id="IPR032875">
    <property type="entry name" value="Succ_CoA_lig_flav_dom"/>
</dbReference>
<dbReference type="PROSITE" id="PS51186">
    <property type="entry name" value="GNAT"/>
    <property type="match status" value="1"/>
</dbReference>
<protein>
    <submittedName>
        <fullName evidence="6">Bifunctional acetate--CoA ligase family protein/GNAT family N-acetyltransferase</fullName>
    </submittedName>
</protein>
<dbReference type="Pfam" id="PF13380">
    <property type="entry name" value="CoA_binding_2"/>
    <property type="match status" value="1"/>
</dbReference>
<keyword evidence="2 6" id="KW-0436">Ligase</keyword>
<dbReference type="InterPro" id="IPR003781">
    <property type="entry name" value="CoA-bd"/>
</dbReference>
<reference evidence="6 7" key="1">
    <citation type="submission" date="2024-05" db="EMBL/GenBank/DDBJ databases">
        <authorList>
            <person name="Liu Q."/>
            <person name="Xin Y.-H."/>
        </authorList>
    </citation>
    <scope>NUCLEOTIDE SEQUENCE [LARGE SCALE GENOMIC DNA]</scope>
    <source>
        <strain evidence="6 7">CGMCC 1.10181</strain>
    </source>
</reference>
<dbReference type="SUPFAM" id="SSF55729">
    <property type="entry name" value="Acyl-CoA N-acyltransferases (Nat)"/>
    <property type="match status" value="1"/>
</dbReference>
<dbReference type="RefSeq" id="WP_343892715.1">
    <property type="nucleotide sequence ID" value="NZ_BAAAEH010000061.1"/>
</dbReference>
<evidence type="ECO:0000256" key="3">
    <source>
        <dbReference type="ARBA" id="ARBA00022741"/>
    </source>
</evidence>
<dbReference type="Gene3D" id="3.30.1490.20">
    <property type="entry name" value="ATP-grasp fold, A domain"/>
    <property type="match status" value="1"/>
</dbReference>
<feature type="domain" description="N-acetyltransferase" evidence="5">
    <location>
        <begin position="731"/>
        <end position="886"/>
    </location>
</feature>
<evidence type="ECO:0000313" key="6">
    <source>
        <dbReference type="EMBL" id="MEN2791810.1"/>
    </source>
</evidence>
<evidence type="ECO:0000256" key="2">
    <source>
        <dbReference type="ARBA" id="ARBA00022598"/>
    </source>
</evidence>
<keyword evidence="7" id="KW-1185">Reference proteome</keyword>
<organism evidence="6 7">
    <name type="scientific">Sphingomonas oligophenolica</name>
    <dbReference type="NCBI Taxonomy" id="301154"/>
    <lineage>
        <taxon>Bacteria</taxon>
        <taxon>Pseudomonadati</taxon>
        <taxon>Pseudomonadota</taxon>
        <taxon>Alphaproteobacteria</taxon>
        <taxon>Sphingomonadales</taxon>
        <taxon>Sphingomonadaceae</taxon>
        <taxon>Sphingomonas</taxon>
    </lineage>
</organism>
<dbReference type="Gene3D" id="3.40.630.30">
    <property type="match status" value="1"/>
</dbReference>
<gene>
    <name evidence="6" type="ORF">ABC974_19415</name>
</gene>
<dbReference type="InterPro" id="IPR016181">
    <property type="entry name" value="Acyl_CoA_acyltransferase"/>
</dbReference>
<dbReference type="SUPFAM" id="SSF56059">
    <property type="entry name" value="Glutathione synthetase ATP-binding domain-like"/>
    <property type="match status" value="1"/>
</dbReference>
<dbReference type="InterPro" id="IPR000182">
    <property type="entry name" value="GNAT_dom"/>
</dbReference>
<dbReference type="SUPFAM" id="SSF51735">
    <property type="entry name" value="NAD(P)-binding Rossmann-fold domains"/>
    <property type="match status" value="1"/>
</dbReference>
<keyword evidence="1" id="KW-0816">Tricarboxylic acid cycle</keyword>
<dbReference type="Gene3D" id="3.40.50.261">
    <property type="entry name" value="Succinyl-CoA synthetase domains"/>
    <property type="match status" value="2"/>
</dbReference>
<keyword evidence="3" id="KW-0547">Nucleotide-binding</keyword>
<dbReference type="InterPro" id="IPR013815">
    <property type="entry name" value="ATP_grasp_subdomain_1"/>
</dbReference>
<evidence type="ECO:0000256" key="4">
    <source>
        <dbReference type="ARBA" id="ARBA00022840"/>
    </source>
</evidence>
<dbReference type="Pfam" id="PF19045">
    <property type="entry name" value="Ligase_CoA_2"/>
    <property type="match status" value="1"/>
</dbReference>
<dbReference type="Proteomes" id="UP001419910">
    <property type="component" value="Unassembled WGS sequence"/>
</dbReference>
<dbReference type="Pfam" id="PF00583">
    <property type="entry name" value="Acetyltransf_1"/>
    <property type="match status" value="1"/>
</dbReference>
<name>A0ABU9Y7L5_9SPHN</name>
<dbReference type="InterPro" id="IPR043938">
    <property type="entry name" value="Ligase_CoA_dom"/>
</dbReference>
<accession>A0ABU9Y7L5</accession>
<dbReference type="InterPro" id="IPR036291">
    <property type="entry name" value="NAD(P)-bd_dom_sf"/>
</dbReference>
<dbReference type="CDD" id="cd04301">
    <property type="entry name" value="NAT_SF"/>
    <property type="match status" value="1"/>
</dbReference>
<dbReference type="GO" id="GO:0016874">
    <property type="term" value="F:ligase activity"/>
    <property type="evidence" value="ECO:0007669"/>
    <property type="project" value="UniProtKB-KW"/>
</dbReference>
<proteinExistence type="predicted"/>
<comment type="caution">
    <text evidence="6">The sequence shown here is derived from an EMBL/GenBank/DDBJ whole genome shotgun (WGS) entry which is preliminary data.</text>
</comment>
<keyword evidence="4" id="KW-0067">ATP-binding</keyword>
<dbReference type="Gene3D" id="3.30.470.20">
    <property type="entry name" value="ATP-grasp fold, B domain"/>
    <property type="match status" value="1"/>
</dbReference>
<dbReference type="InterPro" id="IPR016102">
    <property type="entry name" value="Succinyl-CoA_synth-like"/>
</dbReference>
<dbReference type="InterPro" id="IPR051538">
    <property type="entry name" value="Acyl-CoA_Synth/Transferase"/>
</dbReference>
<sequence>MTIRNLDALLHPRNVAVIGGSQRPGALGQLVLSNLLDGGFSGTLFAVNPKQVDVEGVQWAATIDALPETPDMAVIVTPAHTVPGIVAELGARGTRVAVIISAEPHDEATRTAILEAARPHLLRLVGPNCLGVLMPHAKLNASFAPRRAVPGRLAFISQSGALVTAMLDWAGAKEIGFSGVVSAGDMADVDLGDLIDLFAADSKTDAILLYVEGVTNPAKFMSAARAASRIKPVIAIKAGRSDAAGRAAMSHTGALTGSYDVYAAAFHRAGIILVDSLTELFDAAQVLCRHQPRCGERLAIVSNGGGAGVLAADALPATGGRLATLHPETFAALEPHMPGAWSRANPIDVVGDARAERFALAASAALTDSDVDALLVIHCPTAVAAGSEIARGVIEMIETADPHVAKPVIACWMGTDNAASVRSLFDAAGIPLFDNLDDAVRGFGYLLQARKGRDALMRAPAGISIADSDRARARAMIIGARNEGRTVLSACEAKSVLTAYGVPCVSGVLARSADAVADACARVEGPYAIKLVSPQFPHKSDIGGVALGIATPDDAVAAAQTMAERFRHEHPTASLTGFEVEPMVVRRDGSELLAGIARDPTFGPVIAFGAGGKAVEIVNDRALGLPPLDDALAGEMIAATRIAHILGGYRDVPPANQAEIVKVLNALSAIAVDFPEIAELDINPLLADSRGVIALDARIRIADDAKASPPVIRPIPMQWAARLTTRGGVTMDVRPVRPDDEAVLADFFRHVSPDDLRFRFLTGLREVGRDRLAAMTQIDYRRTMNFLAFAEDGTLIATAMLASDPDGERAELAVSVRSDFKARGVSWTLVQHVIDYARSEGIKTIDSVESADNRSALALEREAGFTTVASESSGSEITVRREIAAR</sequence>
<dbReference type="Pfam" id="PF13607">
    <property type="entry name" value="Succ_CoA_lig"/>
    <property type="match status" value="1"/>
</dbReference>
<evidence type="ECO:0000256" key="1">
    <source>
        <dbReference type="ARBA" id="ARBA00022532"/>
    </source>
</evidence>
<dbReference type="Gene3D" id="3.40.50.720">
    <property type="entry name" value="NAD(P)-binding Rossmann-like Domain"/>
    <property type="match status" value="1"/>
</dbReference>
<dbReference type="SMART" id="SM00881">
    <property type="entry name" value="CoA_binding"/>
    <property type="match status" value="1"/>
</dbReference>
<dbReference type="EMBL" id="JBDIME010000020">
    <property type="protein sequence ID" value="MEN2791810.1"/>
    <property type="molecule type" value="Genomic_DNA"/>
</dbReference>
<evidence type="ECO:0000259" key="5">
    <source>
        <dbReference type="PROSITE" id="PS51186"/>
    </source>
</evidence>
<dbReference type="Pfam" id="PF13549">
    <property type="entry name" value="ATP-grasp_5"/>
    <property type="match status" value="1"/>
</dbReference>
<evidence type="ECO:0000313" key="7">
    <source>
        <dbReference type="Proteomes" id="UP001419910"/>
    </source>
</evidence>
<dbReference type="PANTHER" id="PTHR43334:SF1">
    <property type="entry name" value="3-HYDROXYPROPIONATE--COA LIGASE [ADP-FORMING]"/>
    <property type="match status" value="1"/>
</dbReference>
<dbReference type="PANTHER" id="PTHR43334">
    <property type="entry name" value="ACETATE--COA LIGASE [ADP-FORMING]"/>
    <property type="match status" value="1"/>
</dbReference>
<dbReference type="SUPFAM" id="SSF52210">
    <property type="entry name" value="Succinyl-CoA synthetase domains"/>
    <property type="match status" value="2"/>
</dbReference>